<evidence type="ECO:0000313" key="1">
    <source>
        <dbReference type="EnsemblPlants" id="Zm00001eb023760_P001"/>
    </source>
</evidence>
<reference evidence="1" key="2">
    <citation type="submission" date="2019-07" db="EMBL/GenBank/DDBJ databases">
        <authorList>
            <person name="Seetharam A."/>
            <person name="Woodhouse M."/>
            <person name="Cannon E."/>
        </authorList>
    </citation>
    <scope>NUCLEOTIDE SEQUENCE [LARGE SCALE GENOMIC DNA]</scope>
    <source>
        <strain evidence="1">cv. B73</strain>
    </source>
</reference>
<dbReference type="AlphaFoldDB" id="A0A804LNE4"/>
<dbReference type="InParanoid" id="A0A804LNE4"/>
<dbReference type="Proteomes" id="UP000007305">
    <property type="component" value="Chromosome 1"/>
</dbReference>
<dbReference type="EnsemblPlants" id="Zm00001eb023760_T001">
    <property type="protein sequence ID" value="Zm00001eb023760_P001"/>
    <property type="gene ID" value="Zm00001eb023760"/>
</dbReference>
<proteinExistence type="predicted"/>
<sequence>MLRDAKRVWIDRRGVLPVVMPWGSPNHIAQRFCGGGDSVQEFPWPEGYRHQIASSNMIHTIWITLQAPCRGEGSVKTHIGGGARSLTSVCFLFKRTLEMQDVCTVKSGSHLDSKDAYVTVMHVKFATKKGEHPLCKIDSCMKCSELKWVQLEETSLVIRHTTKASILTHLMPHSD</sequence>
<organism evidence="1 2">
    <name type="scientific">Zea mays</name>
    <name type="common">Maize</name>
    <dbReference type="NCBI Taxonomy" id="4577"/>
    <lineage>
        <taxon>Eukaryota</taxon>
        <taxon>Viridiplantae</taxon>
        <taxon>Streptophyta</taxon>
        <taxon>Embryophyta</taxon>
        <taxon>Tracheophyta</taxon>
        <taxon>Spermatophyta</taxon>
        <taxon>Magnoliopsida</taxon>
        <taxon>Liliopsida</taxon>
        <taxon>Poales</taxon>
        <taxon>Poaceae</taxon>
        <taxon>PACMAD clade</taxon>
        <taxon>Panicoideae</taxon>
        <taxon>Andropogonodae</taxon>
        <taxon>Andropogoneae</taxon>
        <taxon>Tripsacinae</taxon>
        <taxon>Zea</taxon>
    </lineage>
</organism>
<name>A0A804LNE4_MAIZE</name>
<dbReference type="Gramene" id="Zm00001eb023760_T001">
    <property type="protein sequence ID" value="Zm00001eb023760_P001"/>
    <property type="gene ID" value="Zm00001eb023760"/>
</dbReference>
<keyword evidence="2" id="KW-1185">Reference proteome</keyword>
<reference evidence="2" key="1">
    <citation type="submission" date="2015-12" db="EMBL/GenBank/DDBJ databases">
        <title>Update maize B73 reference genome by single molecule sequencing technologies.</title>
        <authorList>
            <consortium name="Maize Genome Sequencing Project"/>
            <person name="Ware D."/>
        </authorList>
    </citation>
    <scope>NUCLEOTIDE SEQUENCE [LARGE SCALE GENOMIC DNA]</scope>
    <source>
        <strain evidence="2">cv. B73</strain>
    </source>
</reference>
<protein>
    <submittedName>
        <fullName evidence="1">Uncharacterized protein</fullName>
    </submittedName>
</protein>
<evidence type="ECO:0000313" key="2">
    <source>
        <dbReference type="Proteomes" id="UP000007305"/>
    </source>
</evidence>
<reference evidence="1" key="3">
    <citation type="submission" date="2021-05" db="UniProtKB">
        <authorList>
            <consortium name="EnsemblPlants"/>
        </authorList>
    </citation>
    <scope>IDENTIFICATION</scope>
    <source>
        <strain evidence="1">cv. B73</strain>
    </source>
</reference>
<accession>A0A804LNE4</accession>